<keyword evidence="1" id="KW-0472">Membrane</keyword>
<feature type="transmembrane region" description="Helical" evidence="1">
    <location>
        <begin position="142"/>
        <end position="165"/>
    </location>
</feature>
<evidence type="ECO:0000313" key="3">
    <source>
        <dbReference type="Proteomes" id="UP000199611"/>
    </source>
</evidence>
<dbReference type="Proteomes" id="UP000199611">
    <property type="component" value="Unassembled WGS sequence"/>
</dbReference>
<organism evidence="2 3">
    <name type="scientific">Thermodesulforhabdus norvegica</name>
    <dbReference type="NCBI Taxonomy" id="39841"/>
    <lineage>
        <taxon>Bacteria</taxon>
        <taxon>Pseudomonadati</taxon>
        <taxon>Thermodesulfobacteriota</taxon>
        <taxon>Syntrophobacteria</taxon>
        <taxon>Syntrophobacterales</taxon>
        <taxon>Thermodesulforhabdaceae</taxon>
        <taxon>Thermodesulforhabdus</taxon>
    </lineage>
</organism>
<dbReference type="RefSeq" id="WP_093394923.1">
    <property type="nucleotide sequence ID" value="NZ_FOUU01000005.1"/>
</dbReference>
<proteinExistence type="predicted"/>
<feature type="transmembrane region" description="Helical" evidence="1">
    <location>
        <begin position="7"/>
        <end position="31"/>
    </location>
</feature>
<dbReference type="EMBL" id="FOUU01000005">
    <property type="protein sequence ID" value="SFM84194.1"/>
    <property type="molecule type" value="Genomic_DNA"/>
</dbReference>
<keyword evidence="1" id="KW-1133">Transmembrane helix</keyword>
<sequence>MKYLSKTVGLLGLITGVVFVVSIMDGCVAGFRKPKREYSAVPGQVVKIVEKAPGPIEQAASISFSSSCSSIRPSVTEIRGRLWHGRIEIPENTVPADCTISVTYPGYERKEQVYRLKIFPTRKALLADSYSLFEKWAGWNPWIIAAISSTILMILMMVSYCISLLREKKQKNFGEIRDFRSEGGKAYVYFLISREDDIEPGQPLALIDVNGNIAGLARVLKINGSRAAAEVMHFQGDLKPSGVSWNFDDIRRAAGIGGS</sequence>
<protein>
    <submittedName>
        <fullName evidence="2">Uncharacterized protein</fullName>
    </submittedName>
</protein>
<keyword evidence="1" id="KW-0812">Transmembrane</keyword>
<dbReference type="AlphaFoldDB" id="A0A1I4U579"/>
<reference evidence="2 3" key="1">
    <citation type="submission" date="2016-10" db="EMBL/GenBank/DDBJ databases">
        <authorList>
            <person name="de Groot N.N."/>
        </authorList>
    </citation>
    <scope>NUCLEOTIDE SEQUENCE [LARGE SCALE GENOMIC DNA]</scope>
    <source>
        <strain evidence="2 3">DSM 9990</strain>
    </source>
</reference>
<evidence type="ECO:0000313" key="2">
    <source>
        <dbReference type="EMBL" id="SFM84194.1"/>
    </source>
</evidence>
<gene>
    <name evidence="2" type="ORF">SAMN05660836_01648</name>
</gene>
<name>A0A1I4U579_9BACT</name>
<dbReference type="STRING" id="39841.SAMN05660836_01648"/>
<evidence type="ECO:0000256" key="1">
    <source>
        <dbReference type="SAM" id="Phobius"/>
    </source>
</evidence>
<dbReference type="OrthoDB" id="5453039at2"/>
<accession>A0A1I4U579</accession>
<keyword evidence="3" id="KW-1185">Reference proteome</keyword>